<protein>
    <recommendedName>
        <fullName evidence="4">ResB-like domain-containing protein</fullName>
    </recommendedName>
</protein>
<feature type="transmembrane region" description="Helical" evidence="1">
    <location>
        <begin position="63"/>
        <end position="82"/>
    </location>
</feature>
<keyword evidence="1" id="KW-1133">Transmembrane helix</keyword>
<keyword evidence="3" id="KW-1185">Reference proteome</keyword>
<keyword evidence="1" id="KW-0472">Membrane</keyword>
<feature type="transmembrane region" description="Helical" evidence="1">
    <location>
        <begin position="37"/>
        <end position="56"/>
    </location>
</feature>
<comment type="caution">
    <text evidence="2">The sequence shown here is derived from an EMBL/GenBank/DDBJ whole genome shotgun (WGS) entry which is preliminary data.</text>
</comment>
<evidence type="ECO:0000313" key="3">
    <source>
        <dbReference type="Proteomes" id="UP000622707"/>
    </source>
</evidence>
<accession>A0ABS1JIW3</accession>
<evidence type="ECO:0000256" key="1">
    <source>
        <dbReference type="SAM" id="Phobius"/>
    </source>
</evidence>
<dbReference type="RefSeq" id="WP_201687408.1">
    <property type="nucleotide sequence ID" value="NZ_JAEQND010000002.1"/>
</dbReference>
<keyword evidence="1" id="KW-0812">Transmembrane</keyword>
<dbReference type="Proteomes" id="UP000622707">
    <property type="component" value="Unassembled WGS sequence"/>
</dbReference>
<sequence length="322" mass="35453">MRRVLQAIASVRLTLAGFALLAVGALAVIEDPALSLASIVLPLALLGLNLAAAIVLRPALRRGGLGLFHVAMLVFLLLAGWGRLTHFDARVEVSEDGFYDPALLTVTGQGPWHGDAWQRLQFRQGSWEVDYAPGVKRRHTRSTLWLAGEDAPRVVGDDTPLVLDGYRFYTTHNKGFAPLLSWEQEGAEPLRGVLHMPSYPLFEWKQDNTWTAPDGSVLQFHLRVEQPLEEGKAWTLSPQAVPAVLVVEGAGARRELRPGDSFRLGQGVLRYERLTGWMGYRVFYDPTLIPLLVVSLLGVAGLAWHLWGRVARPLPLAEGVPA</sequence>
<proteinExistence type="predicted"/>
<feature type="transmembrane region" description="Helical" evidence="1">
    <location>
        <begin position="288"/>
        <end position="307"/>
    </location>
</feature>
<organism evidence="2 3">
    <name type="scientific">Ramlibacter alkalitolerans</name>
    <dbReference type="NCBI Taxonomy" id="2039631"/>
    <lineage>
        <taxon>Bacteria</taxon>
        <taxon>Pseudomonadati</taxon>
        <taxon>Pseudomonadota</taxon>
        <taxon>Betaproteobacteria</taxon>
        <taxon>Burkholderiales</taxon>
        <taxon>Comamonadaceae</taxon>
        <taxon>Ramlibacter</taxon>
    </lineage>
</organism>
<evidence type="ECO:0008006" key="4">
    <source>
        <dbReference type="Google" id="ProtNLM"/>
    </source>
</evidence>
<dbReference type="EMBL" id="JAEQND010000002">
    <property type="protein sequence ID" value="MBL0424163.1"/>
    <property type="molecule type" value="Genomic_DNA"/>
</dbReference>
<evidence type="ECO:0000313" key="2">
    <source>
        <dbReference type="EMBL" id="MBL0424163.1"/>
    </source>
</evidence>
<name>A0ABS1JIW3_9BURK</name>
<gene>
    <name evidence="2" type="ORF">JI746_03500</name>
</gene>
<reference evidence="2 3" key="1">
    <citation type="journal article" date="2017" name="Int. J. Syst. Evol. Microbiol.">
        <title>Ramlibacter alkalitolerans sp. nov., alkali-tolerant bacterium isolated from soil of ginseng.</title>
        <authorList>
            <person name="Lee D.H."/>
            <person name="Cha C.J."/>
        </authorList>
    </citation>
    <scope>NUCLEOTIDE SEQUENCE [LARGE SCALE GENOMIC DNA]</scope>
    <source>
        <strain evidence="2 3">KACC 19305</strain>
    </source>
</reference>